<name>A0AAW3N4S6_9BURK</name>
<evidence type="ECO:0000313" key="9">
    <source>
        <dbReference type="EMBL" id="KVT50788.1"/>
    </source>
</evidence>
<feature type="transmembrane region" description="Helical" evidence="7">
    <location>
        <begin position="113"/>
        <end position="134"/>
    </location>
</feature>
<dbReference type="InterPro" id="IPR005115">
    <property type="entry name" value="Gly_transporter"/>
</dbReference>
<evidence type="ECO:0000256" key="5">
    <source>
        <dbReference type="ARBA" id="ARBA00022989"/>
    </source>
</evidence>
<keyword evidence="6 7" id="KW-0472">Membrane</keyword>
<dbReference type="EMBL" id="LPDO01000094">
    <property type="protein sequence ID" value="KVT50788.1"/>
    <property type="molecule type" value="Genomic_DNA"/>
</dbReference>
<evidence type="ECO:0000256" key="2">
    <source>
        <dbReference type="ARBA" id="ARBA00008193"/>
    </source>
</evidence>
<evidence type="ECO:0000313" key="10">
    <source>
        <dbReference type="Proteomes" id="UP000056732"/>
    </source>
</evidence>
<reference evidence="9 10" key="1">
    <citation type="submission" date="2015-11" db="EMBL/GenBank/DDBJ databases">
        <title>Expanding the genomic diversity of Burkholderia species for the development of highly accurate diagnostics.</title>
        <authorList>
            <person name="Sahl J."/>
            <person name="Keim P."/>
            <person name="Wagner D."/>
        </authorList>
    </citation>
    <scope>NUCLEOTIDE SEQUENCE [LARGE SCALE GENOMIC DNA]</scope>
    <source>
        <strain evidence="9 10">MSMB1137WGS</strain>
    </source>
</reference>
<comment type="subcellular location">
    <subcellularLocation>
        <location evidence="1">Cell membrane</location>
        <topology evidence="1">Multi-pass membrane protein</topology>
    </subcellularLocation>
</comment>
<keyword evidence="3" id="KW-1003">Cell membrane</keyword>
<dbReference type="AlphaFoldDB" id="A0AAW3N4S6"/>
<feature type="domain" description="Glycine transporter" evidence="8">
    <location>
        <begin position="4"/>
        <end position="75"/>
    </location>
</feature>
<dbReference type="Proteomes" id="UP000056732">
    <property type="component" value="Unassembled WGS sequence"/>
</dbReference>
<evidence type="ECO:0000256" key="6">
    <source>
        <dbReference type="ARBA" id="ARBA00023136"/>
    </source>
</evidence>
<comment type="similarity">
    <text evidence="2">Belongs to the UPF0126 family.</text>
</comment>
<dbReference type="RefSeq" id="WP_059930670.1">
    <property type="nucleotide sequence ID" value="NZ_LPDO01000094.1"/>
</dbReference>
<feature type="domain" description="Glycine transporter" evidence="8">
    <location>
        <begin position="89"/>
        <end position="162"/>
    </location>
</feature>
<feature type="transmembrane region" description="Helical" evidence="7">
    <location>
        <begin position="56"/>
        <end position="77"/>
    </location>
</feature>
<evidence type="ECO:0000259" key="8">
    <source>
        <dbReference type="Pfam" id="PF03458"/>
    </source>
</evidence>
<protein>
    <recommendedName>
        <fullName evidence="8">Glycine transporter domain-containing protein</fullName>
    </recommendedName>
</protein>
<dbReference type="PANTHER" id="PTHR30506">
    <property type="entry name" value="INNER MEMBRANE PROTEIN"/>
    <property type="match status" value="1"/>
</dbReference>
<comment type="caution">
    <text evidence="9">The sequence shown here is derived from an EMBL/GenBank/DDBJ whole genome shotgun (WGS) entry which is preliminary data.</text>
</comment>
<dbReference type="PANTHER" id="PTHR30506:SF3">
    <property type="entry name" value="UPF0126 INNER MEMBRANE PROTEIN YADS-RELATED"/>
    <property type="match status" value="1"/>
</dbReference>
<sequence length="203" mass="21283">MHTLYLIAIVAEAMSGALMGMRRGMDRFGLALVGAVTALGGGTVRDVLLGHYPLGWIAHPGYLVITLAAATFASWAARRLARMRTLFVTVDAVGLAAFTIIGCDIGAKTGSAPIIVVLAGAITGVCGGMLRDLLCNEMPLILREELYASVAFCTGALYVGMQYLGIGADVATVVALAAGFAMRMLAVRLGWKMRTFGVADVER</sequence>
<feature type="transmembrane region" description="Helical" evidence="7">
    <location>
        <begin position="86"/>
        <end position="107"/>
    </location>
</feature>
<organism evidence="9 10">
    <name type="scientific">Burkholderia ubonensis</name>
    <dbReference type="NCBI Taxonomy" id="101571"/>
    <lineage>
        <taxon>Bacteria</taxon>
        <taxon>Pseudomonadati</taxon>
        <taxon>Pseudomonadota</taxon>
        <taxon>Betaproteobacteria</taxon>
        <taxon>Burkholderiales</taxon>
        <taxon>Burkholderiaceae</taxon>
        <taxon>Burkholderia</taxon>
        <taxon>Burkholderia cepacia complex</taxon>
    </lineage>
</organism>
<feature type="transmembrane region" description="Helical" evidence="7">
    <location>
        <begin position="170"/>
        <end position="186"/>
    </location>
</feature>
<dbReference type="Pfam" id="PF03458">
    <property type="entry name" value="Gly_transporter"/>
    <property type="match status" value="2"/>
</dbReference>
<keyword evidence="4 7" id="KW-0812">Transmembrane</keyword>
<gene>
    <name evidence="9" type="ORF">WK53_09950</name>
</gene>
<feature type="transmembrane region" description="Helical" evidence="7">
    <location>
        <begin position="146"/>
        <end position="164"/>
    </location>
</feature>
<evidence type="ECO:0000256" key="1">
    <source>
        <dbReference type="ARBA" id="ARBA00004651"/>
    </source>
</evidence>
<evidence type="ECO:0000256" key="7">
    <source>
        <dbReference type="SAM" id="Phobius"/>
    </source>
</evidence>
<dbReference type="GO" id="GO:0005886">
    <property type="term" value="C:plasma membrane"/>
    <property type="evidence" value="ECO:0007669"/>
    <property type="project" value="UniProtKB-SubCell"/>
</dbReference>
<evidence type="ECO:0000256" key="4">
    <source>
        <dbReference type="ARBA" id="ARBA00022692"/>
    </source>
</evidence>
<evidence type="ECO:0000256" key="3">
    <source>
        <dbReference type="ARBA" id="ARBA00022475"/>
    </source>
</evidence>
<keyword evidence="5 7" id="KW-1133">Transmembrane helix</keyword>
<proteinExistence type="inferred from homology"/>
<accession>A0AAW3N4S6</accession>